<evidence type="ECO:0000256" key="3">
    <source>
        <dbReference type="ARBA" id="ARBA00022690"/>
    </source>
</evidence>
<reference evidence="6 7" key="1">
    <citation type="submission" date="2024-05" db="EMBL/GenBank/DDBJ databases">
        <title>Genome sequencing and assembly of Indian major carp, Cirrhinus mrigala (Hamilton, 1822).</title>
        <authorList>
            <person name="Mohindra V."/>
            <person name="Chowdhury L.M."/>
            <person name="Lal K."/>
            <person name="Jena J.K."/>
        </authorList>
    </citation>
    <scope>NUCLEOTIDE SEQUENCE [LARGE SCALE GENOMIC DNA]</scope>
    <source>
        <strain evidence="6">CM1030</strain>
        <tissue evidence="6">Blood</tissue>
    </source>
</reference>
<name>A0ABD0NS89_CIRMR</name>
<dbReference type="EMBL" id="JAMKFB020000020">
    <property type="protein sequence ID" value="KAL0164587.1"/>
    <property type="molecule type" value="Genomic_DNA"/>
</dbReference>
<dbReference type="GO" id="GO:0005737">
    <property type="term" value="C:cytoplasm"/>
    <property type="evidence" value="ECO:0007669"/>
    <property type="project" value="UniProtKB-SubCell"/>
</dbReference>
<proteinExistence type="predicted"/>
<organism evidence="6 7">
    <name type="scientific">Cirrhinus mrigala</name>
    <name type="common">Mrigala</name>
    <dbReference type="NCBI Taxonomy" id="683832"/>
    <lineage>
        <taxon>Eukaryota</taxon>
        <taxon>Metazoa</taxon>
        <taxon>Chordata</taxon>
        <taxon>Craniata</taxon>
        <taxon>Vertebrata</taxon>
        <taxon>Euteleostomi</taxon>
        <taxon>Actinopterygii</taxon>
        <taxon>Neopterygii</taxon>
        <taxon>Teleostei</taxon>
        <taxon>Ostariophysi</taxon>
        <taxon>Cypriniformes</taxon>
        <taxon>Cyprinidae</taxon>
        <taxon>Labeoninae</taxon>
        <taxon>Labeonini</taxon>
        <taxon>Cirrhinus</taxon>
    </lineage>
</organism>
<keyword evidence="2" id="KW-0963">Cytoplasm</keyword>
<dbReference type="SUPFAM" id="SSF56574">
    <property type="entry name" value="Serpins"/>
    <property type="match status" value="1"/>
</dbReference>
<dbReference type="InterPro" id="IPR000215">
    <property type="entry name" value="Serpin_fam"/>
</dbReference>
<feature type="non-terminal residue" evidence="6">
    <location>
        <position position="119"/>
    </location>
</feature>
<comment type="subcellular location">
    <subcellularLocation>
        <location evidence="1">Cytoplasm</location>
    </subcellularLocation>
</comment>
<dbReference type="InterPro" id="IPR042178">
    <property type="entry name" value="Serpin_sf_1"/>
</dbReference>
<evidence type="ECO:0000256" key="4">
    <source>
        <dbReference type="ARBA" id="ARBA00022900"/>
    </source>
</evidence>
<dbReference type="AlphaFoldDB" id="A0ABD0NS89"/>
<sequence>SELTLDKLLDWTKRDKMGTSMDISVHLPKFKLEVESSLSEILQEMGMSSVFQETKADLTGMSTQRRLLISTVAHKAFIEVNEEGTEAAAATAAMVELDCAFPCQSTTPLTASSSLADSE</sequence>
<protein>
    <recommendedName>
        <fullName evidence="5">Serpin domain-containing protein</fullName>
    </recommendedName>
</protein>
<dbReference type="PANTHER" id="PTHR11461:SF180">
    <property type="entry name" value="LEUKOCYTE ELASTASE INHIBITOR"/>
    <property type="match status" value="1"/>
</dbReference>
<evidence type="ECO:0000256" key="2">
    <source>
        <dbReference type="ARBA" id="ARBA00022490"/>
    </source>
</evidence>
<evidence type="ECO:0000259" key="5">
    <source>
        <dbReference type="Pfam" id="PF00079"/>
    </source>
</evidence>
<dbReference type="Pfam" id="PF00079">
    <property type="entry name" value="Serpin"/>
    <property type="match status" value="1"/>
</dbReference>
<dbReference type="GO" id="GO:0004867">
    <property type="term" value="F:serine-type endopeptidase inhibitor activity"/>
    <property type="evidence" value="ECO:0007669"/>
    <property type="project" value="UniProtKB-KW"/>
</dbReference>
<gene>
    <name evidence="6" type="ORF">M9458_040340</name>
</gene>
<dbReference type="Proteomes" id="UP001529510">
    <property type="component" value="Unassembled WGS sequence"/>
</dbReference>
<dbReference type="Gene3D" id="3.30.497.10">
    <property type="entry name" value="Antithrombin, subunit I, domain 2"/>
    <property type="match status" value="1"/>
</dbReference>
<keyword evidence="3" id="KW-0646">Protease inhibitor</keyword>
<dbReference type="InterPro" id="IPR023796">
    <property type="entry name" value="Serpin_dom"/>
</dbReference>
<evidence type="ECO:0000313" key="6">
    <source>
        <dbReference type="EMBL" id="KAL0164587.1"/>
    </source>
</evidence>
<evidence type="ECO:0000256" key="1">
    <source>
        <dbReference type="ARBA" id="ARBA00004496"/>
    </source>
</evidence>
<dbReference type="PANTHER" id="PTHR11461">
    <property type="entry name" value="SERINE PROTEASE INHIBITOR, SERPIN"/>
    <property type="match status" value="1"/>
</dbReference>
<keyword evidence="7" id="KW-1185">Reference proteome</keyword>
<dbReference type="InterPro" id="IPR036186">
    <property type="entry name" value="Serpin_sf"/>
</dbReference>
<keyword evidence="4" id="KW-0722">Serine protease inhibitor</keyword>
<feature type="domain" description="Serpin" evidence="5">
    <location>
        <begin position="2"/>
        <end position="95"/>
    </location>
</feature>
<comment type="caution">
    <text evidence="6">The sequence shown here is derived from an EMBL/GenBank/DDBJ whole genome shotgun (WGS) entry which is preliminary data.</text>
</comment>
<feature type="non-terminal residue" evidence="6">
    <location>
        <position position="1"/>
    </location>
</feature>
<accession>A0ABD0NS89</accession>
<evidence type="ECO:0000313" key="7">
    <source>
        <dbReference type="Proteomes" id="UP001529510"/>
    </source>
</evidence>